<dbReference type="EMBL" id="JWZX01002246">
    <property type="protein sequence ID" value="KOO30336.1"/>
    <property type="molecule type" value="Genomic_DNA"/>
</dbReference>
<keyword evidence="1" id="KW-0479">Metal-binding</keyword>
<dbReference type="SMART" id="SM00054">
    <property type="entry name" value="EFh"/>
    <property type="match status" value="3"/>
</dbReference>
<dbReference type="InterPro" id="IPR018247">
    <property type="entry name" value="EF_Hand_1_Ca_BS"/>
</dbReference>
<dbReference type="CDD" id="cd00051">
    <property type="entry name" value="EFh"/>
    <property type="match status" value="1"/>
</dbReference>
<feature type="domain" description="EF-hand" evidence="5">
    <location>
        <begin position="44"/>
        <end position="79"/>
    </location>
</feature>
<dbReference type="InterPro" id="IPR011992">
    <property type="entry name" value="EF-hand-dom_pair"/>
</dbReference>
<proteinExistence type="predicted"/>
<dbReference type="Gene3D" id="1.10.238.10">
    <property type="entry name" value="EF-hand"/>
    <property type="match status" value="1"/>
</dbReference>
<dbReference type="InterPro" id="IPR051581">
    <property type="entry name" value="Ca-bind"/>
</dbReference>
<organism evidence="6 7">
    <name type="scientific">Chrysochromulina tobinii</name>
    <dbReference type="NCBI Taxonomy" id="1460289"/>
    <lineage>
        <taxon>Eukaryota</taxon>
        <taxon>Haptista</taxon>
        <taxon>Haptophyta</taxon>
        <taxon>Prymnesiophyceae</taxon>
        <taxon>Prymnesiales</taxon>
        <taxon>Chrysochromulinaceae</taxon>
        <taxon>Chrysochromulina</taxon>
    </lineage>
</organism>
<dbReference type="GO" id="GO:0005509">
    <property type="term" value="F:calcium ion binding"/>
    <property type="evidence" value="ECO:0007669"/>
    <property type="project" value="InterPro"/>
</dbReference>
<dbReference type="PANTHER" id="PTHR34524:SF6">
    <property type="entry name" value="CALCYPHOSINE LIKE"/>
    <property type="match status" value="1"/>
</dbReference>
<feature type="compositionally biased region" description="Low complexity" evidence="4">
    <location>
        <begin position="441"/>
        <end position="451"/>
    </location>
</feature>
<sequence length="669" mass="73153">MTDFFGRRPIEHMRNAFRNADVDDSGELDQLEFRQAIKAMKCGLGDKDADALFKLADQDGSGSIGIHEFFVNFRHDHWPRERFFWTKPEPNVNLAGNLTKKERVDLSDALAVQFDQPAQLSTPDIMKVLAEKVAVHGSAEKVFRVIDTNVNGKVDLDEIPEALRPFELHVSQQQAKEVLKEINRIVGKPADAPITYNSFAVAFNPTAGPPRMGSVAFQEPQTNVHVRQREPIDEREYASLGPTRSLESLHASRSSSAGFAAFGERSMDEHMRSLHCIAPTPPLSHAATTQTLRGIERDREARGRLDQMAGWRNAQGDEAIDGGGDMLGKEILKTGRDIDWRSSIQGPAKQSMFASASAPNLLSTTLEMGVAAPSRTPPAVASPTKAPPQTGAEAAPVAAADTKSAEAPPPTGSRSPLLPSYAAPTIASRKQQEPSLPPAFSSQSTLGSLSSSMANSTLMRTRSRIELARDLAGSRSSRECLYPDETSHHHVHELDRLAHTSSIAALNSMSSAAGGAGSSKEIGFQRFDKECRADRLRSIGARQQERQELLSQMVLHVEKSMASLDALHRNKAQAYNRRVGHHQLIELTRGMEHGHAPVLLEPSPLPNWAPVPPHMSSHWKTISGHHVDPPRDPQAHKLHAAGGRKSMKWLSESPPVVDSRRVVWGGSHA</sequence>
<dbReference type="Proteomes" id="UP000037460">
    <property type="component" value="Unassembled WGS sequence"/>
</dbReference>
<protein>
    <recommendedName>
        <fullName evidence="5">EF-hand domain-containing protein</fullName>
    </recommendedName>
</protein>
<evidence type="ECO:0000256" key="3">
    <source>
        <dbReference type="ARBA" id="ARBA00022837"/>
    </source>
</evidence>
<accession>A0A0M0JUH0</accession>
<keyword evidence="2" id="KW-0677">Repeat</keyword>
<evidence type="ECO:0000256" key="4">
    <source>
        <dbReference type="SAM" id="MobiDB-lite"/>
    </source>
</evidence>
<comment type="caution">
    <text evidence="6">The sequence shown here is derived from an EMBL/GenBank/DDBJ whole genome shotgun (WGS) entry which is preliminary data.</text>
</comment>
<reference evidence="7" key="1">
    <citation type="journal article" date="2015" name="PLoS Genet.">
        <title>Genome Sequence and Transcriptome Analyses of Chrysochromulina tobin: Metabolic Tools for Enhanced Algal Fitness in the Prominent Order Prymnesiales (Haptophyceae).</title>
        <authorList>
            <person name="Hovde B.T."/>
            <person name="Deodato C.R."/>
            <person name="Hunsperger H.M."/>
            <person name="Ryken S.A."/>
            <person name="Yost W."/>
            <person name="Jha R.K."/>
            <person name="Patterson J."/>
            <person name="Monnat R.J. Jr."/>
            <person name="Barlow S.B."/>
            <person name="Starkenburg S.R."/>
            <person name="Cattolico R.A."/>
        </authorList>
    </citation>
    <scope>NUCLEOTIDE SEQUENCE</scope>
    <source>
        <strain evidence="7">CCMP291</strain>
    </source>
</reference>
<keyword evidence="7" id="KW-1185">Reference proteome</keyword>
<evidence type="ECO:0000256" key="2">
    <source>
        <dbReference type="ARBA" id="ARBA00022737"/>
    </source>
</evidence>
<dbReference type="Pfam" id="PF13202">
    <property type="entry name" value="EF-hand_5"/>
    <property type="match status" value="1"/>
</dbReference>
<evidence type="ECO:0000256" key="1">
    <source>
        <dbReference type="ARBA" id="ARBA00022723"/>
    </source>
</evidence>
<dbReference type="Pfam" id="PF13499">
    <property type="entry name" value="EF-hand_7"/>
    <property type="match status" value="1"/>
</dbReference>
<dbReference type="OrthoDB" id="191686at2759"/>
<name>A0A0M0JUH0_9EUKA</name>
<feature type="domain" description="EF-hand" evidence="5">
    <location>
        <begin position="8"/>
        <end position="43"/>
    </location>
</feature>
<dbReference type="PROSITE" id="PS00018">
    <property type="entry name" value="EF_HAND_1"/>
    <property type="match status" value="2"/>
</dbReference>
<evidence type="ECO:0000313" key="7">
    <source>
        <dbReference type="Proteomes" id="UP000037460"/>
    </source>
</evidence>
<feature type="region of interest" description="Disordered" evidence="4">
    <location>
        <begin position="372"/>
        <end position="451"/>
    </location>
</feature>
<evidence type="ECO:0000313" key="6">
    <source>
        <dbReference type="EMBL" id="KOO30336.1"/>
    </source>
</evidence>
<dbReference type="SUPFAM" id="SSF47473">
    <property type="entry name" value="EF-hand"/>
    <property type="match status" value="1"/>
</dbReference>
<gene>
    <name evidence="6" type="ORF">Ctob_002356</name>
</gene>
<keyword evidence="3" id="KW-0106">Calcium</keyword>
<feature type="domain" description="EF-hand" evidence="5">
    <location>
        <begin position="139"/>
        <end position="169"/>
    </location>
</feature>
<dbReference type="InterPro" id="IPR002048">
    <property type="entry name" value="EF_hand_dom"/>
</dbReference>
<dbReference type="AlphaFoldDB" id="A0A0M0JUH0"/>
<dbReference type="PROSITE" id="PS50222">
    <property type="entry name" value="EF_HAND_2"/>
    <property type="match status" value="3"/>
</dbReference>
<evidence type="ECO:0000259" key="5">
    <source>
        <dbReference type="PROSITE" id="PS50222"/>
    </source>
</evidence>
<dbReference type="PANTHER" id="PTHR34524">
    <property type="entry name" value="CALCYPHOSIN"/>
    <property type="match status" value="1"/>
</dbReference>